<evidence type="ECO:0000256" key="1">
    <source>
        <dbReference type="SAM" id="MobiDB-lite"/>
    </source>
</evidence>
<feature type="region of interest" description="Disordered" evidence="1">
    <location>
        <begin position="134"/>
        <end position="180"/>
    </location>
</feature>
<proteinExistence type="predicted"/>
<dbReference type="PANTHER" id="PTHR46289:SF14">
    <property type="entry name" value="DUF4371 DOMAIN-CONTAINING PROTEIN"/>
    <property type="match status" value="1"/>
</dbReference>
<dbReference type="PANTHER" id="PTHR46289">
    <property type="entry name" value="52 KDA REPRESSOR OF THE INHIBITOR OF THE PROTEIN KINASE-LIKE PROTEIN-RELATED"/>
    <property type="match status" value="1"/>
</dbReference>
<reference evidence="2 3" key="1">
    <citation type="submission" date="2019-07" db="EMBL/GenBank/DDBJ databases">
        <title>Draft genome assembly of a fouling barnacle, Amphibalanus amphitrite (Darwin, 1854): The first reference genome for Thecostraca.</title>
        <authorList>
            <person name="Kim W."/>
        </authorList>
    </citation>
    <scope>NUCLEOTIDE SEQUENCE [LARGE SCALE GENOMIC DNA]</scope>
    <source>
        <strain evidence="2">SNU_AA5</strain>
        <tissue evidence="2">Soma without cirri and trophi</tissue>
    </source>
</reference>
<gene>
    <name evidence="2" type="ORF">FJT64_010538</name>
</gene>
<dbReference type="SUPFAM" id="SSF53098">
    <property type="entry name" value="Ribonuclease H-like"/>
    <property type="match status" value="1"/>
</dbReference>
<accession>A0A6A4V4W7</accession>
<keyword evidence="3" id="KW-1185">Reference proteome</keyword>
<evidence type="ECO:0000313" key="2">
    <source>
        <dbReference type="EMBL" id="KAF0291327.1"/>
    </source>
</evidence>
<dbReference type="OrthoDB" id="6356500at2759"/>
<evidence type="ECO:0000313" key="3">
    <source>
        <dbReference type="Proteomes" id="UP000440578"/>
    </source>
</evidence>
<dbReference type="AlphaFoldDB" id="A0A6A4V4W7"/>
<organism evidence="2 3">
    <name type="scientific">Amphibalanus amphitrite</name>
    <name type="common">Striped barnacle</name>
    <name type="synonym">Balanus amphitrite</name>
    <dbReference type="NCBI Taxonomy" id="1232801"/>
    <lineage>
        <taxon>Eukaryota</taxon>
        <taxon>Metazoa</taxon>
        <taxon>Ecdysozoa</taxon>
        <taxon>Arthropoda</taxon>
        <taxon>Crustacea</taxon>
        <taxon>Multicrustacea</taxon>
        <taxon>Cirripedia</taxon>
        <taxon>Thoracica</taxon>
        <taxon>Thoracicalcarea</taxon>
        <taxon>Balanomorpha</taxon>
        <taxon>Balanoidea</taxon>
        <taxon>Balanidae</taxon>
        <taxon>Amphibalaninae</taxon>
        <taxon>Amphibalanus</taxon>
    </lineage>
</organism>
<dbReference type="Proteomes" id="UP000440578">
    <property type="component" value="Unassembled WGS sequence"/>
</dbReference>
<dbReference type="InterPro" id="IPR012337">
    <property type="entry name" value="RNaseH-like_sf"/>
</dbReference>
<dbReference type="InterPro" id="IPR052958">
    <property type="entry name" value="IFN-induced_PKR_regulator"/>
</dbReference>
<protein>
    <submittedName>
        <fullName evidence="2">Uncharacterized protein</fullName>
    </submittedName>
</protein>
<sequence>MKLKGLSDTRWNCRAASLRRLKDPAVLRSVLSVVEDVQEKTTDGVIRATALGLMKNLRDPKFIITLVALSPVMDLVDHVCNSLQSPQLDLLSAQELISSLAKELSHWQTTATWNKILEDAAELGSLIDINGSDESRHRARKNPARQFACDSLPPSEDASPRNTNTSDLGEGAEQPSEKTKQMRRVFCVADRLVAELERRFQPELGDFCILQRTHMFRDDANGRLERLAALYGLDLAELKSQWLLARNMIPVETDRDMRAAHALLPKEFVVLRWLYKVALTLPVTSAGVERKFSKMALLKSKLRTTMSQARLEHLMFSFSE</sequence>
<comment type="caution">
    <text evidence="2">The sequence shown here is derived from an EMBL/GenBank/DDBJ whole genome shotgun (WGS) entry which is preliminary data.</text>
</comment>
<dbReference type="EMBL" id="VIIS01001889">
    <property type="protein sequence ID" value="KAF0291327.1"/>
    <property type="molecule type" value="Genomic_DNA"/>
</dbReference>
<name>A0A6A4V4W7_AMPAM</name>